<dbReference type="HAMAP" id="MF_01241">
    <property type="entry name" value="GlcN6P_deamin"/>
    <property type="match status" value="1"/>
</dbReference>
<dbReference type="GO" id="GO:0042802">
    <property type="term" value="F:identical protein binding"/>
    <property type="evidence" value="ECO:0007669"/>
    <property type="project" value="TreeGrafter"/>
</dbReference>
<dbReference type="Proteomes" id="UP000593567">
    <property type="component" value="Unassembled WGS sequence"/>
</dbReference>
<dbReference type="GO" id="GO:0005975">
    <property type="term" value="P:carbohydrate metabolic process"/>
    <property type="evidence" value="ECO:0007669"/>
    <property type="project" value="InterPro"/>
</dbReference>
<keyword evidence="7" id="KW-0963">Cytoplasm</keyword>
<dbReference type="InterPro" id="IPR004547">
    <property type="entry name" value="Glucosamine6P_isomerase"/>
</dbReference>
<evidence type="ECO:0000256" key="3">
    <source>
        <dbReference type="ARBA" id="ARBA00011643"/>
    </source>
</evidence>
<dbReference type="GO" id="GO:0005829">
    <property type="term" value="C:cytosol"/>
    <property type="evidence" value="ECO:0007669"/>
    <property type="project" value="UniProtKB-ARBA"/>
</dbReference>
<dbReference type="AlphaFoldDB" id="A0A7J7JAC4"/>
<dbReference type="EMBL" id="VXIV02002751">
    <property type="protein sequence ID" value="KAF6023179.1"/>
    <property type="molecule type" value="Genomic_DNA"/>
</dbReference>
<evidence type="ECO:0000256" key="2">
    <source>
        <dbReference type="ARBA" id="ARBA00005526"/>
    </source>
</evidence>
<dbReference type="PROSITE" id="PS01161">
    <property type="entry name" value="GLC_GALNAC_ISOMERASE"/>
    <property type="match status" value="1"/>
</dbReference>
<comment type="function">
    <text evidence="6">Catalyzes the reversible conversion of alpha-D-glucosamine 6-phosphate (GlcN-6P) into beta-D-fructose 6-phosphate (Fru-6P) and ammonium ion, a regulatory reaction step in de novo uridine diphosphate-N-acetyl-alpha-D-glucosamine (UDP-GlcNAc) biosynthesis via hexosamine pathway.</text>
</comment>
<comment type="caution">
    <text evidence="9">The sequence shown here is derived from an EMBL/GenBank/DDBJ whole genome shotgun (WGS) entry which is preliminary data.</text>
</comment>
<dbReference type="PANTHER" id="PTHR11280:SF5">
    <property type="entry name" value="GLUCOSAMINE-6-PHOSPHATE ISOMERASE"/>
    <property type="match status" value="1"/>
</dbReference>
<comment type="catalytic activity">
    <reaction evidence="1 7">
        <text>alpha-D-glucosamine 6-phosphate + H2O = beta-D-fructose 6-phosphate + NH4(+)</text>
        <dbReference type="Rhea" id="RHEA:12172"/>
        <dbReference type="ChEBI" id="CHEBI:15377"/>
        <dbReference type="ChEBI" id="CHEBI:28938"/>
        <dbReference type="ChEBI" id="CHEBI:57634"/>
        <dbReference type="ChEBI" id="CHEBI:75989"/>
        <dbReference type="EC" id="3.5.99.6"/>
    </reaction>
</comment>
<evidence type="ECO:0000256" key="5">
    <source>
        <dbReference type="ARBA" id="ARBA00023277"/>
    </source>
</evidence>
<dbReference type="GO" id="GO:0006043">
    <property type="term" value="P:glucosamine catabolic process"/>
    <property type="evidence" value="ECO:0007669"/>
    <property type="project" value="TreeGrafter"/>
</dbReference>
<comment type="similarity">
    <text evidence="2 7">Belongs to the glucosamine/galactosamine-6-phosphate isomerase family.</text>
</comment>
<dbReference type="PANTHER" id="PTHR11280">
    <property type="entry name" value="GLUCOSAMINE-6-PHOSPHATE ISOMERASE"/>
    <property type="match status" value="1"/>
</dbReference>
<evidence type="ECO:0000256" key="6">
    <source>
        <dbReference type="ARBA" id="ARBA00049961"/>
    </source>
</evidence>
<gene>
    <name evidence="9" type="ORF">EB796_018512</name>
</gene>
<dbReference type="GO" id="GO:0004342">
    <property type="term" value="F:glucosamine-6-phosphate deaminase activity"/>
    <property type="evidence" value="ECO:0007669"/>
    <property type="project" value="UniProtKB-UniRule"/>
</dbReference>
<evidence type="ECO:0000256" key="1">
    <source>
        <dbReference type="ARBA" id="ARBA00000644"/>
    </source>
</evidence>
<dbReference type="FunFam" id="3.40.50.1360:FF:000002">
    <property type="entry name" value="Glucosamine-6-phosphate deaminase"/>
    <property type="match status" value="1"/>
</dbReference>
<dbReference type="OrthoDB" id="7663298at2759"/>
<keyword evidence="10" id="KW-1185">Reference proteome</keyword>
<organism evidence="9 10">
    <name type="scientific">Bugula neritina</name>
    <name type="common">Brown bryozoan</name>
    <name type="synonym">Sertularia neritina</name>
    <dbReference type="NCBI Taxonomy" id="10212"/>
    <lineage>
        <taxon>Eukaryota</taxon>
        <taxon>Metazoa</taxon>
        <taxon>Spiralia</taxon>
        <taxon>Lophotrochozoa</taxon>
        <taxon>Bryozoa</taxon>
        <taxon>Gymnolaemata</taxon>
        <taxon>Cheilostomatida</taxon>
        <taxon>Flustrina</taxon>
        <taxon>Buguloidea</taxon>
        <taxon>Bugulidae</taxon>
        <taxon>Bugula</taxon>
    </lineage>
</organism>
<evidence type="ECO:0000259" key="8">
    <source>
        <dbReference type="Pfam" id="PF01182"/>
    </source>
</evidence>
<dbReference type="InterPro" id="IPR018321">
    <property type="entry name" value="Glucosamine6P_isomerase_CS"/>
</dbReference>
<comment type="subunit">
    <text evidence="3 7">Homohexamer.</text>
</comment>
<dbReference type="GO" id="GO:0019262">
    <property type="term" value="P:N-acetylneuraminate catabolic process"/>
    <property type="evidence" value="ECO:0007669"/>
    <property type="project" value="TreeGrafter"/>
</dbReference>
<comment type="subcellular location">
    <subcellularLocation>
        <location evidence="7">Cytoplasm</location>
    </subcellularLocation>
</comment>
<dbReference type="Pfam" id="PF01182">
    <property type="entry name" value="Glucosamine_iso"/>
    <property type="match status" value="1"/>
</dbReference>
<evidence type="ECO:0000256" key="4">
    <source>
        <dbReference type="ARBA" id="ARBA00022801"/>
    </source>
</evidence>
<protein>
    <recommendedName>
        <fullName evidence="7">Glucosamine-6-phosphate isomerase</fullName>
        <ecNumber evidence="7">3.5.99.6</ecNumber>
    </recommendedName>
    <alternativeName>
        <fullName evidence="7">Glucosamine-6-phosphate isomerase</fullName>
    </alternativeName>
</protein>
<evidence type="ECO:0000313" key="9">
    <source>
        <dbReference type="EMBL" id="KAF6023179.1"/>
    </source>
</evidence>
<feature type="domain" description="Glucosamine/galactosamine-6-phosphate isomerase" evidence="8">
    <location>
        <begin position="8"/>
        <end position="232"/>
    </location>
</feature>
<name>A0A7J7JAC4_BUGNE</name>
<evidence type="ECO:0000256" key="7">
    <source>
        <dbReference type="RuleBase" id="RU361197"/>
    </source>
</evidence>
<dbReference type="InterPro" id="IPR006148">
    <property type="entry name" value="Glc/Gal-6P_isomerase"/>
</dbReference>
<reference evidence="9" key="1">
    <citation type="submission" date="2020-06" db="EMBL/GenBank/DDBJ databases">
        <title>Draft genome of Bugula neritina, a colonial animal packing powerful symbionts and potential medicines.</title>
        <authorList>
            <person name="Rayko M."/>
        </authorList>
    </citation>
    <scope>NUCLEOTIDE SEQUENCE [LARGE SCALE GENOMIC DNA]</scope>
    <source>
        <strain evidence="9">Kwan_BN1</strain>
    </source>
</reference>
<evidence type="ECO:0000313" key="10">
    <source>
        <dbReference type="Proteomes" id="UP000593567"/>
    </source>
</evidence>
<keyword evidence="5 7" id="KW-0119">Carbohydrate metabolism</keyword>
<proteinExistence type="inferred from homology"/>
<dbReference type="NCBIfam" id="TIGR00502">
    <property type="entry name" value="nagB"/>
    <property type="match status" value="1"/>
</dbReference>
<dbReference type="Gene3D" id="3.40.50.1360">
    <property type="match status" value="1"/>
</dbReference>
<dbReference type="GO" id="GO:0006046">
    <property type="term" value="P:N-acetylglucosamine catabolic process"/>
    <property type="evidence" value="ECO:0007669"/>
    <property type="project" value="TreeGrafter"/>
</dbReference>
<dbReference type="SUPFAM" id="SSF100950">
    <property type="entry name" value="NagB/RpiA/CoA transferase-like"/>
    <property type="match status" value="1"/>
</dbReference>
<accession>A0A7J7JAC4</accession>
<keyword evidence="4 7" id="KW-0378">Hydrolase</keyword>
<dbReference type="CDD" id="cd01399">
    <property type="entry name" value="GlcN6P_deaminase"/>
    <property type="match status" value="1"/>
</dbReference>
<sequence>MRLVILEDLDGVAEHAAKYIIKQINSFNPSAENHFVLGLPTGSTPLGAYKKLIEYYKAGEVSFKYVTTFNMDEYCEIPRDHPESYHSFMWNNLFKHIDIPAENVNLLDGNAEDLMAECDQYEEKILKAGGIDLFVGGVGVDGHLAFNEPGSSLVSRTRVKTLAKSTVDANKRFFNNDEVQVPKQALTVGVGTIMDARQVMILITGPHKAYALKMAVEEGVSHMWTLSALQQHKKVLFVVDEDATSELRVKTYKYFKSLQDCFKQTSHLEF</sequence>
<dbReference type="InterPro" id="IPR037171">
    <property type="entry name" value="NagB/RpiA_transferase-like"/>
</dbReference>
<dbReference type="EC" id="3.5.99.6" evidence="7"/>